<dbReference type="SUPFAM" id="SSF46767">
    <property type="entry name" value="Methylated DNA-protein cysteine methyltransferase, C-terminal domain"/>
    <property type="match status" value="1"/>
</dbReference>
<dbReference type="InterPro" id="IPR036217">
    <property type="entry name" value="MethylDNA_cys_MeTrfase_DNAb"/>
</dbReference>
<dbReference type="Pfam" id="PF01035">
    <property type="entry name" value="DNA_binding_1"/>
    <property type="match status" value="1"/>
</dbReference>
<dbReference type="AlphaFoldDB" id="A0A6V8N830"/>
<keyword evidence="1" id="KW-0227">DNA damage</keyword>
<evidence type="ECO:0000313" key="4">
    <source>
        <dbReference type="Proteomes" id="UP000587586"/>
    </source>
</evidence>
<dbReference type="EMBL" id="BLXZ01000004">
    <property type="protein sequence ID" value="GFO68736.1"/>
    <property type="molecule type" value="Genomic_DNA"/>
</dbReference>
<evidence type="ECO:0000313" key="3">
    <source>
        <dbReference type="EMBL" id="GFO68736.1"/>
    </source>
</evidence>
<accession>A0A6V8N830</accession>
<feature type="domain" description="Methylated-DNA-[protein]-cysteine S-methyltransferase DNA binding" evidence="2">
    <location>
        <begin position="8"/>
        <end position="88"/>
    </location>
</feature>
<proteinExistence type="predicted"/>
<dbReference type="RefSeq" id="WP_183361288.1">
    <property type="nucleotide sequence ID" value="NZ_BLXZ01000004.1"/>
</dbReference>
<keyword evidence="3" id="KW-0808">Transferase</keyword>
<dbReference type="InterPro" id="IPR052520">
    <property type="entry name" value="ATL_DNA_repair"/>
</dbReference>
<reference evidence="4" key="1">
    <citation type="submission" date="2020-06" db="EMBL/GenBank/DDBJ databases">
        <title>Draft genomic sequecing of Geomonas sp. Red745.</title>
        <authorList>
            <person name="Itoh H."/>
            <person name="Xu Z.X."/>
            <person name="Ushijima N."/>
            <person name="Masuda Y."/>
            <person name="Shiratori Y."/>
            <person name="Senoo K."/>
        </authorList>
    </citation>
    <scope>NUCLEOTIDE SEQUENCE [LARGE SCALE GENOMIC DNA]</scope>
    <source>
        <strain evidence="4">Red745</strain>
    </source>
</reference>
<dbReference type="Proteomes" id="UP000587586">
    <property type="component" value="Unassembled WGS sequence"/>
</dbReference>
<dbReference type="PANTHER" id="PTHR42942">
    <property type="entry name" value="6-O-METHYLGUANINE DNA METHYLTRANSFERASE"/>
    <property type="match status" value="1"/>
</dbReference>
<dbReference type="GO" id="GO:0008168">
    <property type="term" value="F:methyltransferase activity"/>
    <property type="evidence" value="ECO:0007669"/>
    <property type="project" value="UniProtKB-KW"/>
</dbReference>
<name>A0A6V8N830_9BACT</name>
<evidence type="ECO:0000256" key="1">
    <source>
        <dbReference type="ARBA" id="ARBA00022763"/>
    </source>
</evidence>
<evidence type="ECO:0000259" key="2">
    <source>
        <dbReference type="Pfam" id="PF01035"/>
    </source>
</evidence>
<protein>
    <submittedName>
        <fullName evidence="3">Methyltransferase</fullName>
    </submittedName>
</protein>
<dbReference type="GO" id="GO:0006281">
    <property type="term" value="P:DNA repair"/>
    <property type="evidence" value="ECO:0007669"/>
    <property type="project" value="InterPro"/>
</dbReference>
<keyword evidence="4" id="KW-1185">Reference proteome</keyword>
<dbReference type="CDD" id="cd06445">
    <property type="entry name" value="ATase"/>
    <property type="match status" value="1"/>
</dbReference>
<dbReference type="Gene3D" id="1.10.10.10">
    <property type="entry name" value="Winged helix-like DNA-binding domain superfamily/Winged helix DNA-binding domain"/>
    <property type="match status" value="1"/>
</dbReference>
<comment type="caution">
    <text evidence="3">The sequence shown here is derived from an EMBL/GenBank/DDBJ whole genome shotgun (WGS) entry which is preliminary data.</text>
</comment>
<gene>
    <name evidence="3" type="ORF">GMLC_23150</name>
</gene>
<dbReference type="GO" id="GO:0032259">
    <property type="term" value="P:methylation"/>
    <property type="evidence" value="ECO:0007669"/>
    <property type="project" value="UniProtKB-KW"/>
</dbReference>
<dbReference type="InterPro" id="IPR014048">
    <property type="entry name" value="MethylDNA_cys_MeTrfase_DNA-bd"/>
</dbReference>
<organism evidence="3 4">
    <name type="scientific">Geomonas limicola</name>
    <dbReference type="NCBI Taxonomy" id="2740186"/>
    <lineage>
        <taxon>Bacteria</taxon>
        <taxon>Pseudomonadati</taxon>
        <taxon>Thermodesulfobacteriota</taxon>
        <taxon>Desulfuromonadia</taxon>
        <taxon>Geobacterales</taxon>
        <taxon>Geobacteraceae</taxon>
        <taxon>Geomonas</taxon>
    </lineage>
</organism>
<sequence>MGVSAKYLQIYRVVQLIPEGKVATYGQVARLAGLPGQARQVGYALAALKGGLPVPWHRVVNAQGRISCRSEDGVPDPLQRVRLEAEGVRFDELGRISLERYQWRAELPVEE</sequence>
<dbReference type="InterPro" id="IPR036388">
    <property type="entry name" value="WH-like_DNA-bd_sf"/>
</dbReference>
<dbReference type="PANTHER" id="PTHR42942:SF1">
    <property type="entry name" value="ALKYLTRANSFERASE-LIKE PROTEIN 1"/>
    <property type="match status" value="1"/>
</dbReference>
<keyword evidence="3" id="KW-0489">Methyltransferase</keyword>